<dbReference type="PROSITE" id="PS50249">
    <property type="entry name" value="MPN"/>
    <property type="match status" value="1"/>
</dbReference>
<reference evidence="2 3" key="1">
    <citation type="submission" date="2019-05" db="EMBL/GenBank/DDBJ databases">
        <title>The compact genome of Giardia muris reveals important steps in the evolution of intestinal protozoan parasites.</title>
        <authorList>
            <person name="Xu F."/>
            <person name="Jimenez-Gonzalez A."/>
            <person name="Einarsson E."/>
            <person name="Astvaldsson A."/>
            <person name="Peirasmaki D."/>
            <person name="Eckmann L."/>
            <person name="Andersson J.O."/>
            <person name="Svard S.G."/>
            <person name="Jerlstrom-Hultqvist J."/>
        </authorList>
    </citation>
    <scope>NUCLEOTIDE SEQUENCE [LARGE SCALE GENOMIC DNA]</scope>
    <source>
        <strain evidence="2 3">Roberts-Thomson</strain>
    </source>
</reference>
<organism evidence="2 3">
    <name type="scientific">Giardia muris</name>
    <dbReference type="NCBI Taxonomy" id="5742"/>
    <lineage>
        <taxon>Eukaryota</taxon>
        <taxon>Metamonada</taxon>
        <taxon>Diplomonadida</taxon>
        <taxon>Hexamitidae</taxon>
        <taxon>Giardiinae</taxon>
        <taxon>Giardia</taxon>
    </lineage>
</organism>
<dbReference type="AlphaFoldDB" id="A0A4Z1T7X2"/>
<keyword evidence="2" id="KW-0647">Proteasome</keyword>
<dbReference type="VEuPathDB" id="GiardiaDB:GMRT_14504"/>
<dbReference type="PANTHER" id="PTHR10540:SF7">
    <property type="entry name" value="26S PROTEASOME NON-ATPASE REGULATORY SUBUNIT 7"/>
    <property type="match status" value="1"/>
</dbReference>
<dbReference type="InterPro" id="IPR037518">
    <property type="entry name" value="MPN"/>
</dbReference>
<dbReference type="EMBL" id="VDLU01000001">
    <property type="protein sequence ID" value="TNJ29257.1"/>
    <property type="molecule type" value="Genomic_DNA"/>
</dbReference>
<evidence type="ECO:0000313" key="3">
    <source>
        <dbReference type="Proteomes" id="UP000315496"/>
    </source>
</evidence>
<dbReference type="SMART" id="SM00232">
    <property type="entry name" value="JAB_MPN"/>
    <property type="match status" value="1"/>
</dbReference>
<feature type="domain" description="MPN" evidence="1">
    <location>
        <begin position="4"/>
        <end position="145"/>
    </location>
</feature>
<dbReference type="PANTHER" id="PTHR10540">
    <property type="entry name" value="EUKARYOTIC TRANSLATION INITIATION FACTOR 3 SUBUNIT F-RELATED"/>
    <property type="match status" value="1"/>
</dbReference>
<dbReference type="Proteomes" id="UP000315496">
    <property type="component" value="Chromosome 1"/>
</dbReference>
<gene>
    <name evidence="2" type="ORF">GMRT_14504</name>
</gene>
<dbReference type="GO" id="GO:0008237">
    <property type="term" value="F:metallopeptidase activity"/>
    <property type="evidence" value="ECO:0007669"/>
    <property type="project" value="InterPro"/>
</dbReference>
<comment type="caution">
    <text evidence="2">The sequence shown here is derived from an EMBL/GenBank/DDBJ whole genome shotgun (WGS) entry which is preliminary data.</text>
</comment>
<keyword evidence="3" id="KW-1185">Reference proteome</keyword>
<evidence type="ECO:0000313" key="2">
    <source>
        <dbReference type="EMBL" id="TNJ29257.1"/>
    </source>
</evidence>
<dbReference type="GO" id="GO:0000502">
    <property type="term" value="C:proteasome complex"/>
    <property type="evidence" value="ECO:0007669"/>
    <property type="project" value="UniProtKB-KW"/>
</dbReference>
<dbReference type="Pfam" id="PF01398">
    <property type="entry name" value="JAB"/>
    <property type="match status" value="1"/>
</dbReference>
<sequence>MQSVYVSPTVILSIADHRRRHQSDGGLGRVVGCLIGTYEDGIVRVSTSFPIPFAEATGKYNACYINTSFQQKMLSLYQRVYHFEYVVGWYSSNPSIKHGDDAVHRLLGLDRDENSVLLCVDCNEVASAIDTYKPCIRIYHFTKKGHELVSHLVQSRVVVSDVERVVLDNDAWSHTRGPLDRSAYDRDRTLYASALEVLELEIRRIVSAVQQRRGRVRPEVLDIIQDTINILGRSHSSDLIEEAGQNTACGYVVSELMRATLAIQQYLASQKPAKA</sequence>
<dbReference type="GO" id="GO:0043161">
    <property type="term" value="P:proteasome-mediated ubiquitin-dependent protein catabolic process"/>
    <property type="evidence" value="ECO:0007669"/>
    <property type="project" value="TreeGrafter"/>
</dbReference>
<evidence type="ECO:0000259" key="1">
    <source>
        <dbReference type="PROSITE" id="PS50249"/>
    </source>
</evidence>
<proteinExistence type="predicted"/>
<protein>
    <submittedName>
        <fullName evidence="2">26S proteasome non-ATPase regulatory subunit 7</fullName>
    </submittedName>
</protein>
<dbReference type="Gene3D" id="3.40.140.10">
    <property type="entry name" value="Cytidine Deaminase, domain 2"/>
    <property type="match status" value="1"/>
</dbReference>
<accession>A0A4Z1T7X2</accession>
<dbReference type="InterPro" id="IPR000555">
    <property type="entry name" value="JAMM/MPN+_dom"/>
</dbReference>
<dbReference type="OrthoDB" id="10256771at2759"/>
<name>A0A4Z1T7X2_GIAMU</name>